<dbReference type="EMBL" id="MIPT01000001">
    <property type="protein sequence ID" value="OHT18360.1"/>
    <property type="molecule type" value="Genomic_DNA"/>
</dbReference>
<keyword evidence="2" id="KW-0812">Transmembrane</keyword>
<proteinExistence type="predicted"/>
<evidence type="ECO:0000313" key="4">
    <source>
        <dbReference type="Proteomes" id="UP000179467"/>
    </source>
</evidence>
<sequence length="588" mass="63500">MDGRRIEAEVARISAATDFARAPVMRRLLDFLVAETLAGRGDSLKAYAVAVDGLGRPDDFDAQADSYPRVQVGRLRRMLEAFYAREGVADGIRLHIPPGQYRVFFESDVPSPAAAPDSSTAIGEPATGTATPPMAGEGGAPATSPPWIAIVGTLLAIVVAALVGAAIYLTHPADTDMTGDPNRLTLPPELSFAPITGPADRTAIERSIDTFLVDGLRRSWLIRLHEEEKGVTQAEASEAVRRELAQEPPNRRPYFRLTGTLTSGAEPELQLQLTNIRSGELVWTGQAAIGDGPDAIRTALSPIVTELIQPYGVIATATRAVEGDRFAPGHRCLLEFDRYRRDRNAALNLRLRECVDHTLALEPGHAMALAAKSFLELDRKVYRLDPSAPDDIAVTSLAYARRAAMADPYNAFIQLTLARASQFAGTCALTVRSSRRALELNPYDPDLMGIAGLLLLNCGQPDAEDLIRRAVKLDPEAPLGTRNMLIYLALDRNDIATAQRMVDALPPPTATIQASNELVRAVVAASAGDMAKAKAAWARLEAVDPQTAQDPDSMYRRWMMPQRLRDHSLAVLARAGLIPPRAPSAAAP</sequence>
<feature type="region of interest" description="Disordered" evidence="1">
    <location>
        <begin position="112"/>
        <end position="141"/>
    </location>
</feature>
<evidence type="ECO:0000256" key="2">
    <source>
        <dbReference type="SAM" id="Phobius"/>
    </source>
</evidence>
<protein>
    <recommendedName>
        <fullName evidence="5">Tetratricopeptide repeat protein</fullName>
    </recommendedName>
</protein>
<keyword evidence="4" id="KW-1185">Reference proteome</keyword>
<reference evidence="3 4" key="1">
    <citation type="submission" date="2016-09" db="EMBL/GenBank/DDBJ databases">
        <title>Metabolic pathway, cell adaptation mechanisms and a novel monoxygenase revealed through proteogenomic-transcription analysis of a Sphingomonas haloaromaticamans strain degrading the fungicide ortho-phenylphenol.</title>
        <authorList>
            <person name="Perruchon C."/>
            <person name="Papadopoulou E.S."/>
            <person name="Rousidou C."/>
            <person name="Vasileiadis S."/>
            <person name="Tanou G."/>
            <person name="Amoutzias G."/>
            <person name="Molassiotis A."/>
            <person name="Karpouzas D.G."/>
        </authorList>
    </citation>
    <scope>NUCLEOTIDE SEQUENCE [LARGE SCALE GENOMIC DNA]</scope>
    <source>
        <strain evidence="3 4">P3</strain>
    </source>
</reference>
<dbReference type="SUPFAM" id="SSF48452">
    <property type="entry name" value="TPR-like"/>
    <property type="match status" value="1"/>
</dbReference>
<dbReference type="Proteomes" id="UP000179467">
    <property type="component" value="Unassembled WGS sequence"/>
</dbReference>
<dbReference type="Gene3D" id="1.25.40.10">
    <property type="entry name" value="Tetratricopeptide repeat domain"/>
    <property type="match status" value="1"/>
</dbReference>
<keyword evidence="2" id="KW-0472">Membrane</keyword>
<feature type="transmembrane region" description="Helical" evidence="2">
    <location>
        <begin position="147"/>
        <end position="169"/>
    </location>
</feature>
<comment type="caution">
    <text evidence="3">The sequence shown here is derived from an EMBL/GenBank/DDBJ whole genome shotgun (WGS) entry which is preliminary data.</text>
</comment>
<evidence type="ECO:0000313" key="3">
    <source>
        <dbReference type="EMBL" id="OHT18360.1"/>
    </source>
</evidence>
<accession>A0A1S1HD17</accession>
<dbReference type="AlphaFoldDB" id="A0A1S1HD17"/>
<organism evidence="3 4">
    <name type="scientific">Edaphosphingomonas haloaromaticamans</name>
    <dbReference type="NCBI Taxonomy" id="653954"/>
    <lineage>
        <taxon>Bacteria</taxon>
        <taxon>Pseudomonadati</taxon>
        <taxon>Pseudomonadota</taxon>
        <taxon>Alphaproteobacteria</taxon>
        <taxon>Sphingomonadales</taxon>
        <taxon>Rhizorhabdaceae</taxon>
        <taxon>Edaphosphingomonas</taxon>
    </lineage>
</organism>
<evidence type="ECO:0000256" key="1">
    <source>
        <dbReference type="SAM" id="MobiDB-lite"/>
    </source>
</evidence>
<dbReference type="InterPro" id="IPR011990">
    <property type="entry name" value="TPR-like_helical_dom_sf"/>
</dbReference>
<gene>
    <name evidence="3" type="ORF">BHE75_00331</name>
</gene>
<name>A0A1S1HD17_9SPHN</name>
<keyword evidence="2" id="KW-1133">Transmembrane helix</keyword>
<dbReference type="OrthoDB" id="7209629at2"/>
<evidence type="ECO:0008006" key="5">
    <source>
        <dbReference type="Google" id="ProtNLM"/>
    </source>
</evidence>